<reference evidence="1" key="1">
    <citation type="journal article" date="2020" name="Nature">
        <title>Giant virus diversity and host interactions through global metagenomics.</title>
        <authorList>
            <person name="Schulz F."/>
            <person name="Roux S."/>
            <person name="Paez-Espino D."/>
            <person name="Jungbluth S."/>
            <person name="Walsh D.A."/>
            <person name="Denef V.J."/>
            <person name="McMahon K.D."/>
            <person name="Konstantinidis K.T."/>
            <person name="Eloe-Fadrosh E.A."/>
            <person name="Kyrpides N.C."/>
            <person name="Woyke T."/>
        </authorList>
    </citation>
    <scope>NUCLEOTIDE SEQUENCE</scope>
    <source>
        <strain evidence="1">GVMAG-M-3300023174-60</strain>
    </source>
</reference>
<proteinExistence type="predicted"/>
<name>A0A6C0DY73_9ZZZZ</name>
<dbReference type="EMBL" id="MN739677">
    <property type="protein sequence ID" value="QHT20125.1"/>
    <property type="molecule type" value="Genomic_DNA"/>
</dbReference>
<evidence type="ECO:0000313" key="1">
    <source>
        <dbReference type="EMBL" id="QHT20125.1"/>
    </source>
</evidence>
<dbReference type="AlphaFoldDB" id="A0A6C0DY73"/>
<evidence type="ECO:0008006" key="2">
    <source>
        <dbReference type="Google" id="ProtNLM"/>
    </source>
</evidence>
<protein>
    <recommendedName>
        <fullName evidence="2">Nucleotide-diphospho-sugar transferase domain-containing protein</fullName>
    </recommendedName>
</protein>
<sequence>MATTVVPKLLNLSAPTLRNLRTLVWLQKQSTMQSSKQSSTVNWSKWDAVVTSISAYNYWCQYNTKIVGIIITELTSATSLDELFKISKQVPMILISQTVLALKSEQYWSDNFDNVLNLDNILEHYPFINNPWEQTDNDAVAILGLLCRYNRIVDCNVSTKRLTDLSNITLSNGITPNETWMVTQFFKHSNSNRFNEIKECLAKNCANPHIDKIVLINEKDHTGEFNKLPGSKKIEQFISNQRLTYANFLQYVNEAVPNNVFIVLCNADIYFGDALLDLHKINMTDKMLALLRWDVPPSGLESDAKIFGPRADSQDTWIFLSDSIKARSWDYNKFNFQLGQAGCDNAFAGHILRQKFSISNPAVSFKTFHLHNTNIRNYDKKDYIRSDIYINIAPTFVIDTKQETTPPGKPNTISNELASFEVKSSSMSNEITYCTMLEKEGRYKWEPSVENHYFEAAIPVYKWNKACVTPNGLVYDPYHIYKGKHADNDRFNYWVNANVDILTPLQKRDKMFAIPFKNTDVFKHPDTYILQYVSRCARLLKMNPGTSFWIPKQFAEYIEYFDWGTEKLNGAYFDENTGVWADEVIGFLPEPAASELGQEDIAALRALYPSWIEKPVEKICVVVIGPNITEKFVDEQISKVLRGHSEEWSIRYVYESDYASYDSLIGASLCIFVGGQKANNFWAKLWALPKECCVIEFQQELLIDGEFQHLAHVAGFKSWVLLLSKGSAVDVQEQIMEQLEKWFKKNEDNIL</sequence>
<organism evidence="1">
    <name type="scientific">viral metagenome</name>
    <dbReference type="NCBI Taxonomy" id="1070528"/>
    <lineage>
        <taxon>unclassified sequences</taxon>
        <taxon>metagenomes</taxon>
        <taxon>organismal metagenomes</taxon>
    </lineage>
</organism>
<accession>A0A6C0DY73</accession>